<comment type="catalytic activity">
    <reaction evidence="1 4">
        <text>(4aS,6R)-4a-hydroxy-L-erythro-5,6,7,8-tetrahydrobiopterin = (6R)-L-erythro-6,7-dihydrobiopterin + H2O</text>
        <dbReference type="Rhea" id="RHEA:11920"/>
        <dbReference type="ChEBI" id="CHEBI:15377"/>
        <dbReference type="ChEBI" id="CHEBI:15642"/>
        <dbReference type="ChEBI" id="CHEBI:43120"/>
        <dbReference type="EC" id="4.2.1.96"/>
    </reaction>
</comment>
<dbReference type="AlphaFoldDB" id="A0A934NTE2"/>
<dbReference type="SUPFAM" id="SSF55248">
    <property type="entry name" value="PCD-like"/>
    <property type="match status" value="1"/>
</dbReference>
<evidence type="ECO:0000256" key="1">
    <source>
        <dbReference type="ARBA" id="ARBA00001554"/>
    </source>
</evidence>
<gene>
    <name evidence="5" type="ORF">JGU71_18520</name>
</gene>
<evidence type="ECO:0000256" key="3">
    <source>
        <dbReference type="ARBA" id="ARBA00023239"/>
    </source>
</evidence>
<evidence type="ECO:0000256" key="4">
    <source>
        <dbReference type="HAMAP-Rule" id="MF_00434"/>
    </source>
</evidence>
<dbReference type="Proteomes" id="UP000655868">
    <property type="component" value="Unassembled WGS sequence"/>
</dbReference>
<dbReference type="NCBIfam" id="NF002017">
    <property type="entry name" value="PRK00823.1-2"/>
    <property type="match status" value="1"/>
</dbReference>
<dbReference type="EMBL" id="JAEMNV010000006">
    <property type="protein sequence ID" value="MBJ8340882.1"/>
    <property type="molecule type" value="Genomic_DNA"/>
</dbReference>
<dbReference type="GO" id="GO:0008124">
    <property type="term" value="F:4-alpha-hydroxytetrahydrobiopterin dehydratase activity"/>
    <property type="evidence" value="ECO:0007669"/>
    <property type="project" value="UniProtKB-UniRule"/>
</dbReference>
<name>A0A934NTE2_9NOCA</name>
<dbReference type="HAMAP" id="MF_00434">
    <property type="entry name" value="Pterin_4_alpha"/>
    <property type="match status" value="1"/>
</dbReference>
<comment type="caution">
    <text evidence="5">The sequence shown here is derived from an EMBL/GenBank/DDBJ whole genome shotgun (WGS) entry which is preliminary data.</text>
</comment>
<dbReference type="InterPro" id="IPR036428">
    <property type="entry name" value="PCD_sf"/>
</dbReference>
<evidence type="ECO:0000313" key="5">
    <source>
        <dbReference type="EMBL" id="MBJ8340882.1"/>
    </source>
</evidence>
<organism evidence="5 6">
    <name type="scientific">Antrihabitans stalagmiti</name>
    <dbReference type="NCBI Taxonomy" id="2799499"/>
    <lineage>
        <taxon>Bacteria</taxon>
        <taxon>Bacillati</taxon>
        <taxon>Actinomycetota</taxon>
        <taxon>Actinomycetes</taxon>
        <taxon>Mycobacteriales</taxon>
        <taxon>Nocardiaceae</taxon>
        <taxon>Antrihabitans</taxon>
    </lineage>
</organism>
<sequence>MATKLTDPEIAAALTDLNDWSKVDATLTKTFERPTFPEAIDFVRAVAVEAESANHHPDIDIRWRKVTFTLSTHSEGGLTELDVALARAIDRLAEG</sequence>
<dbReference type="CDD" id="cd00488">
    <property type="entry name" value="PCD_DCoH"/>
    <property type="match status" value="1"/>
</dbReference>
<dbReference type="GO" id="GO:0006729">
    <property type="term" value="P:tetrahydrobiopterin biosynthetic process"/>
    <property type="evidence" value="ECO:0007669"/>
    <property type="project" value="InterPro"/>
</dbReference>
<dbReference type="Gene3D" id="3.30.1360.20">
    <property type="entry name" value="Transcriptional coactivator/pterin dehydratase"/>
    <property type="match status" value="1"/>
</dbReference>
<dbReference type="InterPro" id="IPR001533">
    <property type="entry name" value="Pterin_deHydtase"/>
</dbReference>
<evidence type="ECO:0000313" key="6">
    <source>
        <dbReference type="Proteomes" id="UP000655868"/>
    </source>
</evidence>
<evidence type="ECO:0000256" key="2">
    <source>
        <dbReference type="ARBA" id="ARBA00006472"/>
    </source>
</evidence>
<dbReference type="Pfam" id="PF01329">
    <property type="entry name" value="Pterin_4a"/>
    <property type="match status" value="1"/>
</dbReference>
<comment type="similarity">
    <text evidence="2 4">Belongs to the pterin-4-alpha-carbinolamine dehydratase family.</text>
</comment>
<dbReference type="PANTHER" id="PTHR12599:SF0">
    <property type="entry name" value="PTERIN-4-ALPHA-CARBINOLAMINE DEHYDRATASE"/>
    <property type="match status" value="1"/>
</dbReference>
<dbReference type="EC" id="4.2.1.96" evidence="4"/>
<protein>
    <recommendedName>
        <fullName evidence="4">Putative pterin-4-alpha-carbinolamine dehydratase</fullName>
        <shortName evidence="4">PHS</shortName>
        <ecNumber evidence="4">4.2.1.96</ecNumber>
    </recommendedName>
    <alternativeName>
        <fullName evidence="4">4-alpha-hydroxy-tetrahydropterin dehydratase</fullName>
    </alternativeName>
    <alternativeName>
        <fullName evidence="4">Pterin carbinolamine dehydratase</fullName>
        <shortName evidence="4">PCD</shortName>
    </alternativeName>
</protein>
<keyword evidence="3 4" id="KW-0456">Lyase</keyword>
<keyword evidence="6" id="KW-1185">Reference proteome</keyword>
<dbReference type="RefSeq" id="WP_199705777.1">
    <property type="nucleotide sequence ID" value="NZ_JAEMNV010000006.1"/>
</dbReference>
<proteinExistence type="inferred from homology"/>
<reference evidence="5" key="1">
    <citation type="submission" date="2020-12" db="EMBL/GenBank/DDBJ databases">
        <title>Antrihabitans popcorni sp. nov. and Antrihabitans auranticaus sp. nov., isolated from a larva cave.</title>
        <authorList>
            <person name="Lee S.D."/>
            <person name="Kim I.S."/>
        </authorList>
    </citation>
    <scope>NUCLEOTIDE SEQUENCE</scope>
    <source>
        <strain evidence="5">YC3-6</strain>
    </source>
</reference>
<dbReference type="PANTHER" id="PTHR12599">
    <property type="entry name" value="PTERIN-4-ALPHA-CARBINOLAMINE DEHYDRATASE"/>
    <property type="match status" value="1"/>
</dbReference>
<accession>A0A934NTE2</accession>